<evidence type="ECO:0000256" key="1">
    <source>
        <dbReference type="ARBA" id="ARBA00043985"/>
    </source>
</evidence>
<gene>
    <name evidence="4" type="ORF">IQ217_18720</name>
</gene>
<dbReference type="PANTHER" id="PTHR31088:SF6">
    <property type="entry name" value="PHAGE SHOCK PROTEIN A"/>
    <property type="match status" value="1"/>
</dbReference>
<dbReference type="InterPro" id="IPR007157">
    <property type="entry name" value="PspA_VIPP1"/>
</dbReference>
<dbReference type="InterPro" id="IPR030816">
    <property type="entry name" value="CHP04376"/>
</dbReference>
<comment type="caution">
    <text evidence="4">The sequence shown here is derived from an EMBL/GenBank/DDBJ whole genome shotgun (WGS) entry which is preliminary data.</text>
</comment>
<dbReference type="PANTHER" id="PTHR31088">
    <property type="entry name" value="MEMBRANE-ASSOCIATED PROTEIN VIPP1, CHLOROPLASTIC"/>
    <property type="match status" value="1"/>
</dbReference>
<name>A0ABR9VWS7_9SYNC</name>
<organism evidence="4 5">
    <name type="scientific">Synechocystis salina LEGE 00031</name>
    <dbReference type="NCBI Taxonomy" id="1828736"/>
    <lineage>
        <taxon>Bacteria</taxon>
        <taxon>Bacillati</taxon>
        <taxon>Cyanobacteriota</taxon>
        <taxon>Cyanophyceae</taxon>
        <taxon>Synechococcales</taxon>
        <taxon>Merismopediaceae</taxon>
        <taxon>Synechocystis</taxon>
    </lineage>
</organism>
<accession>A0ABR9VWS7</accession>
<comment type="similarity">
    <text evidence="1">Belongs to the PspA/Vipp/IM30 family.</text>
</comment>
<evidence type="ECO:0000256" key="2">
    <source>
        <dbReference type="SAM" id="Coils"/>
    </source>
</evidence>
<evidence type="ECO:0000256" key="3">
    <source>
        <dbReference type="SAM" id="MobiDB-lite"/>
    </source>
</evidence>
<sequence length="194" mass="22703">MGLFDDVGRFLEDRLEEFLQNNPHLELEALLEQLREQEADARRLLTDLQRKKQDQETQILNLAQDIQAWHSRIQQAKAAGREDLAQGAQEREATLLRQGNQVWGQRAGTEKRISQAQSLIEEIQQRQKEVQQKAKQMAAEQKASEAQRRATDTMGWNQGNTGETYHRELDPLEAEFKKWELETELERLRRNSTR</sequence>
<protein>
    <submittedName>
        <fullName evidence="4">TIGR04376 family protein</fullName>
    </submittedName>
</protein>
<evidence type="ECO:0000313" key="5">
    <source>
        <dbReference type="Proteomes" id="UP000658720"/>
    </source>
</evidence>
<feature type="region of interest" description="Disordered" evidence="3">
    <location>
        <begin position="131"/>
        <end position="169"/>
    </location>
</feature>
<dbReference type="RefSeq" id="WP_190596806.1">
    <property type="nucleotide sequence ID" value="NZ_JADEVV010000111.1"/>
</dbReference>
<proteinExistence type="inferred from homology"/>
<dbReference type="EMBL" id="JADEVV010000111">
    <property type="protein sequence ID" value="MBE9255820.1"/>
    <property type="molecule type" value="Genomic_DNA"/>
</dbReference>
<evidence type="ECO:0000313" key="4">
    <source>
        <dbReference type="EMBL" id="MBE9255820.1"/>
    </source>
</evidence>
<keyword evidence="5" id="KW-1185">Reference proteome</keyword>
<dbReference type="NCBIfam" id="TIGR04376">
    <property type="entry name" value="TIGR04376 family protein"/>
    <property type="match status" value="1"/>
</dbReference>
<reference evidence="4 5" key="1">
    <citation type="submission" date="2020-10" db="EMBL/GenBank/DDBJ databases">
        <authorList>
            <person name="Castelo-Branco R."/>
            <person name="Eusebio N."/>
            <person name="Adriana R."/>
            <person name="Vieira A."/>
            <person name="Brugerolle De Fraissinette N."/>
            <person name="Rezende De Castro R."/>
            <person name="Schneider M.P."/>
            <person name="Vasconcelos V."/>
            <person name="Leao P.N."/>
        </authorList>
    </citation>
    <scope>NUCLEOTIDE SEQUENCE [LARGE SCALE GENOMIC DNA]</scope>
    <source>
        <strain evidence="4 5">LEGE 00031</strain>
    </source>
</reference>
<keyword evidence="2" id="KW-0175">Coiled coil</keyword>
<dbReference type="Proteomes" id="UP000658720">
    <property type="component" value="Unassembled WGS sequence"/>
</dbReference>
<feature type="compositionally biased region" description="Polar residues" evidence="3">
    <location>
        <begin position="154"/>
        <end position="163"/>
    </location>
</feature>
<feature type="coiled-coil region" evidence="2">
    <location>
        <begin position="24"/>
        <end position="65"/>
    </location>
</feature>
<feature type="compositionally biased region" description="Basic and acidic residues" evidence="3">
    <location>
        <begin position="142"/>
        <end position="151"/>
    </location>
</feature>